<dbReference type="GO" id="GO:0005634">
    <property type="term" value="C:nucleus"/>
    <property type="evidence" value="ECO:0007669"/>
    <property type="project" value="TreeGrafter"/>
</dbReference>
<dbReference type="OrthoDB" id="295274at2759"/>
<proteinExistence type="predicted"/>
<dbReference type="PROSITE" id="PS00036">
    <property type="entry name" value="BZIP_BASIC"/>
    <property type="match status" value="1"/>
</dbReference>
<dbReference type="KEGG" id="gsh:117364597"/>
<dbReference type="GO" id="GO:0000981">
    <property type="term" value="F:DNA-binding transcription factor activity, RNA polymerase II-specific"/>
    <property type="evidence" value="ECO:0007669"/>
    <property type="project" value="TreeGrafter"/>
</dbReference>
<dbReference type="InParanoid" id="A0A6P8RYS8"/>
<feature type="compositionally biased region" description="Basic and acidic residues" evidence="1">
    <location>
        <begin position="56"/>
        <end position="69"/>
    </location>
</feature>
<name>A0A6P8RYS8_GEOSA</name>
<dbReference type="InterPro" id="IPR046347">
    <property type="entry name" value="bZIP_sf"/>
</dbReference>
<dbReference type="Gene3D" id="1.20.5.170">
    <property type="match status" value="1"/>
</dbReference>
<keyword evidence="3" id="KW-1185">Reference proteome</keyword>
<dbReference type="PANTHER" id="PTHR23351:SF59">
    <property type="entry name" value="CYCLIC AMP-DEPENDENT TRANSCRIPTION FACTOR ATF-3-LIKE"/>
    <property type="match status" value="1"/>
</dbReference>
<dbReference type="InterPro" id="IPR000837">
    <property type="entry name" value="AP-1"/>
</dbReference>
<organism evidence="3 4">
    <name type="scientific">Geotrypetes seraphini</name>
    <name type="common">Gaboon caecilian</name>
    <name type="synonym">Caecilia seraphini</name>
    <dbReference type="NCBI Taxonomy" id="260995"/>
    <lineage>
        <taxon>Eukaryota</taxon>
        <taxon>Metazoa</taxon>
        <taxon>Chordata</taxon>
        <taxon>Craniata</taxon>
        <taxon>Vertebrata</taxon>
        <taxon>Euteleostomi</taxon>
        <taxon>Amphibia</taxon>
        <taxon>Gymnophiona</taxon>
        <taxon>Geotrypetes</taxon>
    </lineage>
</organism>
<dbReference type="SUPFAM" id="SSF57959">
    <property type="entry name" value="Leucine zipper domain"/>
    <property type="match status" value="1"/>
</dbReference>
<sequence length="127" mass="14889">MDLCARTGSKNYNRISNVLLDRFFPKDTDLGINASKPDRREKNRAAAQRSRRKQMAKADKLHQEHEQLERENDTLCKEIQSLQQELKQLTWALKEHEMICVLRCPDFCLDLLQNPLWPEEVLGLKGK</sequence>
<protein>
    <submittedName>
        <fullName evidence="4">Basic leucine zipper transcriptional factor ATF-like 2</fullName>
    </submittedName>
</protein>
<dbReference type="AlphaFoldDB" id="A0A6P8RYS8"/>
<feature type="domain" description="BZIP" evidence="2">
    <location>
        <begin position="33"/>
        <end position="96"/>
    </location>
</feature>
<evidence type="ECO:0000313" key="4">
    <source>
        <dbReference type="RefSeq" id="XP_033809851.1"/>
    </source>
</evidence>
<dbReference type="GeneID" id="117364597"/>
<dbReference type="PROSITE" id="PS50217">
    <property type="entry name" value="BZIP"/>
    <property type="match status" value="1"/>
</dbReference>
<gene>
    <name evidence="4" type="primary">BATF2</name>
</gene>
<evidence type="ECO:0000256" key="1">
    <source>
        <dbReference type="SAM" id="MobiDB-lite"/>
    </source>
</evidence>
<reference evidence="4" key="1">
    <citation type="submission" date="2025-08" db="UniProtKB">
        <authorList>
            <consortium name="RefSeq"/>
        </authorList>
    </citation>
    <scope>IDENTIFICATION</scope>
</reference>
<dbReference type="Proteomes" id="UP000515159">
    <property type="component" value="Chromosome 8"/>
</dbReference>
<dbReference type="PRINTS" id="PR00042">
    <property type="entry name" value="LEUZIPPRFOS"/>
</dbReference>
<dbReference type="Pfam" id="PF00170">
    <property type="entry name" value="bZIP_1"/>
    <property type="match status" value="1"/>
</dbReference>
<dbReference type="RefSeq" id="XP_033809851.1">
    <property type="nucleotide sequence ID" value="XM_033953960.1"/>
</dbReference>
<dbReference type="CTD" id="116071"/>
<feature type="region of interest" description="Disordered" evidence="1">
    <location>
        <begin position="28"/>
        <end position="69"/>
    </location>
</feature>
<evidence type="ECO:0000259" key="2">
    <source>
        <dbReference type="PROSITE" id="PS50217"/>
    </source>
</evidence>
<evidence type="ECO:0000313" key="3">
    <source>
        <dbReference type="Proteomes" id="UP000515159"/>
    </source>
</evidence>
<dbReference type="InterPro" id="IPR004827">
    <property type="entry name" value="bZIP"/>
</dbReference>
<dbReference type="SMART" id="SM00338">
    <property type="entry name" value="BRLZ"/>
    <property type="match status" value="1"/>
</dbReference>
<dbReference type="PANTHER" id="PTHR23351">
    <property type="entry name" value="FOS TRANSCRIPTION FACTOR-RELATED"/>
    <property type="match status" value="1"/>
</dbReference>
<accession>A0A6P8RYS8</accession>
<dbReference type="GO" id="GO:0000978">
    <property type="term" value="F:RNA polymerase II cis-regulatory region sequence-specific DNA binding"/>
    <property type="evidence" value="ECO:0007669"/>
    <property type="project" value="TreeGrafter"/>
</dbReference>